<dbReference type="FunFam" id="3.40.1160.10:FF:000001">
    <property type="entry name" value="Uridylate kinase"/>
    <property type="match status" value="1"/>
</dbReference>
<proteinExistence type="inferred from homology"/>
<evidence type="ECO:0000259" key="12">
    <source>
        <dbReference type="Pfam" id="PF00696"/>
    </source>
</evidence>
<keyword evidence="8 11" id="KW-0067">ATP-binding</keyword>
<dbReference type="SUPFAM" id="SSF53633">
    <property type="entry name" value="Carbamate kinase-like"/>
    <property type="match status" value="1"/>
</dbReference>
<gene>
    <name evidence="11 13" type="primary">pyrH</name>
    <name evidence="13" type="ORF">SKUN_001032</name>
</gene>
<feature type="binding site" evidence="11">
    <location>
        <position position="72"/>
    </location>
    <ligand>
        <name>UMP</name>
        <dbReference type="ChEBI" id="CHEBI:57865"/>
    </ligand>
</feature>
<evidence type="ECO:0000256" key="1">
    <source>
        <dbReference type="ARBA" id="ARBA00004496"/>
    </source>
</evidence>
<comment type="caution">
    <text evidence="11">Lacks conserved residue(s) required for the propagation of feature annotation.</text>
</comment>
<protein>
    <recommendedName>
        <fullName evidence="11">Uridylate kinase</fullName>
        <shortName evidence="11">UK</shortName>
        <ecNumber evidence="11">2.7.4.22</ecNumber>
    </recommendedName>
    <alternativeName>
        <fullName evidence="11">Uridine monophosphate kinase</fullName>
        <shortName evidence="11">UMP kinase</shortName>
        <shortName evidence="11">UMPK</shortName>
    </alternativeName>
</protein>
<keyword evidence="4 11" id="KW-0963">Cytoplasm</keyword>
<feature type="binding site" evidence="11">
    <location>
        <position position="52"/>
    </location>
    <ligand>
        <name>UMP</name>
        <dbReference type="ChEBI" id="CHEBI:57865"/>
    </ligand>
</feature>
<evidence type="ECO:0000256" key="6">
    <source>
        <dbReference type="ARBA" id="ARBA00022741"/>
    </source>
</evidence>
<dbReference type="RefSeq" id="WP_053391075.1">
    <property type="nucleotide sequence ID" value="NZ_CP010899.1"/>
</dbReference>
<feature type="binding site" evidence="11">
    <location>
        <position position="162"/>
    </location>
    <ligand>
        <name>ATP</name>
        <dbReference type="ChEBI" id="CHEBI:30616"/>
    </ligand>
</feature>
<dbReference type="Proteomes" id="UP000062963">
    <property type="component" value="Chromosome"/>
</dbReference>
<evidence type="ECO:0000256" key="5">
    <source>
        <dbReference type="ARBA" id="ARBA00022679"/>
    </source>
</evidence>
<dbReference type="GO" id="GO:0044210">
    <property type="term" value="P:'de novo' CTP biosynthetic process"/>
    <property type="evidence" value="ECO:0007669"/>
    <property type="project" value="UniProtKB-UniRule"/>
</dbReference>
<dbReference type="KEGG" id="skn:SKUN_001032"/>
<accession>A0A0K2JHL5</accession>
<feature type="binding site" evidence="11">
    <location>
        <position position="171"/>
    </location>
    <ligand>
        <name>ATP</name>
        <dbReference type="ChEBI" id="CHEBI:30616"/>
    </ligand>
</feature>
<organism evidence="13 14">
    <name type="scientific">Spiroplasma kunkelii CR2-3x</name>
    <dbReference type="NCBI Taxonomy" id="273035"/>
    <lineage>
        <taxon>Bacteria</taxon>
        <taxon>Bacillati</taxon>
        <taxon>Mycoplasmatota</taxon>
        <taxon>Mollicutes</taxon>
        <taxon>Entomoplasmatales</taxon>
        <taxon>Spiroplasmataceae</taxon>
        <taxon>Spiroplasma</taxon>
    </lineage>
</organism>
<comment type="function">
    <text evidence="11">Catalyzes the reversible phosphorylation of UMP to UDP.</text>
</comment>
<keyword evidence="7 11" id="KW-0418">Kinase</keyword>
<comment type="pathway">
    <text evidence="2 11">Pyrimidine metabolism; CTP biosynthesis via de novo pathway; UDP from UMP (UMPK route): step 1/1.</text>
</comment>
<dbReference type="PANTHER" id="PTHR42833:SF4">
    <property type="entry name" value="URIDYLATE KINASE PUMPKIN, CHLOROPLASTIC"/>
    <property type="match status" value="1"/>
</dbReference>
<dbReference type="InterPro" id="IPR011817">
    <property type="entry name" value="Uridylate_kinase"/>
</dbReference>
<dbReference type="AlphaFoldDB" id="A0A0K2JHL5"/>
<evidence type="ECO:0000313" key="14">
    <source>
        <dbReference type="Proteomes" id="UP000062963"/>
    </source>
</evidence>
<dbReference type="UniPathway" id="UPA00159">
    <property type="reaction ID" value="UER00275"/>
</dbReference>
<dbReference type="GO" id="GO:0005737">
    <property type="term" value="C:cytoplasm"/>
    <property type="evidence" value="ECO:0007669"/>
    <property type="project" value="UniProtKB-SubCell"/>
</dbReference>
<dbReference type="Gene3D" id="3.40.1160.10">
    <property type="entry name" value="Acetylglutamate kinase-like"/>
    <property type="match status" value="1"/>
</dbReference>
<dbReference type="GO" id="GO:0006225">
    <property type="term" value="P:UDP biosynthetic process"/>
    <property type="evidence" value="ECO:0007669"/>
    <property type="project" value="TreeGrafter"/>
</dbReference>
<evidence type="ECO:0000256" key="4">
    <source>
        <dbReference type="ARBA" id="ARBA00022490"/>
    </source>
</evidence>
<evidence type="ECO:0000256" key="11">
    <source>
        <dbReference type="HAMAP-Rule" id="MF_01220"/>
    </source>
</evidence>
<dbReference type="PIRSF" id="PIRSF005650">
    <property type="entry name" value="Uridylate_kin"/>
    <property type="match status" value="1"/>
</dbReference>
<evidence type="ECO:0000256" key="7">
    <source>
        <dbReference type="ARBA" id="ARBA00022777"/>
    </source>
</evidence>
<feature type="binding site" evidence="11">
    <location>
        <position position="57"/>
    </location>
    <ligand>
        <name>ATP</name>
        <dbReference type="ChEBI" id="CHEBI:30616"/>
    </ligand>
</feature>
<reference evidence="13 14" key="1">
    <citation type="journal article" date="2015" name="Genome Announc.">
        <title>Complete Genome Sequence of Spiroplasma kunkelii Strain CR2-3x, Causal Agent of Corn Stunt Disease in Zea mays L.</title>
        <authorList>
            <person name="Davis R.E."/>
            <person name="Shao J."/>
            <person name="Dally E.L."/>
            <person name="Zhao Y."/>
            <person name="Gasparich G.E."/>
            <person name="Gaynor B.J."/>
            <person name="Athey J.C."/>
            <person name="Harrison N.A."/>
            <person name="Donofrio N."/>
        </authorList>
    </citation>
    <scope>NUCLEOTIDE SEQUENCE [LARGE SCALE GENOMIC DNA]</scope>
    <source>
        <strain evidence="13 14">CR2-3x</strain>
    </source>
</reference>
<dbReference type="Pfam" id="PF00696">
    <property type="entry name" value="AA_kinase"/>
    <property type="match status" value="1"/>
</dbReference>
<evidence type="ECO:0000256" key="3">
    <source>
        <dbReference type="ARBA" id="ARBA00007614"/>
    </source>
</evidence>
<dbReference type="InterPro" id="IPR036393">
    <property type="entry name" value="AceGlu_kinase-like_sf"/>
</dbReference>
<dbReference type="InterPro" id="IPR001048">
    <property type="entry name" value="Asp/Glu/Uridylate_kinase"/>
</dbReference>
<evidence type="ECO:0000256" key="2">
    <source>
        <dbReference type="ARBA" id="ARBA00004791"/>
    </source>
</evidence>
<evidence type="ECO:0000256" key="9">
    <source>
        <dbReference type="ARBA" id="ARBA00022975"/>
    </source>
</evidence>
<dbReference type="GO" id="GO:0005524">
    <property type="term" value="F:ATP binding"/>
    <property type="evidence" value="ECO:0007669"/>
    <property type="project" value="UniProtKB-KW"/>
</dbReference>
<dbReference type="InterPro" id="IPR015963">
    <property type="entry name" value="Uridylate_kinase_bac"/>
</dbReference>
<keyword evidence="5 11" id="KW-0808">Transferase</keyword>
<name>A0A0K2JHL5_SPIKU</name>
<comment type="catalytic activity">
    <reaction evidence="10 11">
        <text>UMP + ATP = UDP + ADP</text>
        <dbReference type="Rhea" id="RHEA:24400"/>
        <dbReference type="ChEBI" id="CHEBI:30616"/>
        <dbReference type="ChEBI" id="CHEBI:57865"/>
        <dbReference type="ChEBI" id="CHEBI:58223"/>
        <dbReference type="ChEBI" id="CHEBI:456216"/>
        <dbReference type="EC" id="2.7.4.22"/>
    </reaction>
</comment>
<feature type="binding site" evidence="11">
    <location>
        <begin position="134"/>
        <end position="141"/>
    </location>
    <ligand>
        <name>UMP</name>
        <dbReference type="ChEBI" id="CHEBI:57865"/>
    </ligand>
</feature>
<dbReference type="PATRIC" id="fig|273035.7.peg.1272"/>
<comment type="subunit">
    <text evidence="11">Homohexamer.</text>
</comment>
<dbReference type="CDD" id="cd04254">
    <property type="entry name" value="AAK_UMPK-PyrH-Ec"/>
    <property type="match status" value="1"/>
</dbReference>
<dbReference type="EC" id="2.7.4.22" evidence="11"/>
<keyword evidence="14" id="KW-1185">Reference proteome</keyword>
<feature type="binding site" evidence="11">
    <location>
        <position position="53"/>
    </location>
    <ligand>
        <name>ATP</name>
        <dbReference type="ChEBI" id="CHEBI:30616"/>
    </ligand>
</feature>
<dbReference type="STRING" id="273035.SKUN_001032"/>
<comment type="similarity">
    <text evidence="3 11">Belongs to the UMP kinase family.</text>
</comment>
<dbReference type="HAMAP" id="MF_01220_B">
    <property type="entry name" value="PyrH_B"/>
    <property type="match status" value="1"/>
</dbReference>
<feature type="binding site" evidence="11">
    <location>
        <begin position="11"/>
        <end position="14"/>
    </location>
    <ligand>
        <name>ATP</name>
        <dbReference type="ChEBI" id="CHEBI:30616"/>
    </ligand>
</feature>
<dbReference type="NCBIfam" id="TIGR02075">
    <property type="entry name" value="pyrH_bact"/>
    <property type="match status" value="1"/>
</dbReference>
<comment type="activity regulation">
    <text evidence="11">Inhibited by UTP.</text>
</comment>
<keyword evidence="9 11" id="KW-0665">Pyrimidine biosynthesis</keyword>
<dbReference type="GO" id="GO:0033862">
    <property type="term" value="F:UMP kinase activity"/>
    <property type="evidence" value="ECO:0007669"/>
    <property type="project" value="UniProtKB-EC"/>
</dbReference>
<comment type="subcellular location">
    <subcellularLocation>
        <location evidence="1 11">Cytoplasm</location>
    </subcellularLocation>
</comment>
<dbReference type="OrthoDB" id="9807458at2"/>
<keyword evidence="6 11" id="KW-0547">Nucleotide-binding</keyword>
<dbReference type="PANTHER" id="PTHR42833">
    <property type="entry name" value="URIDYLATE KINASE"/>
    <property type="match status" value="1"/>
</dbReference>
<feature type="binding site" evidence="11">
    <location>
        <position position="168"/>
    </location>
    <ligand>
        <name>ATP</name>
        <dbReference type="ChEBI" id="CHEBI:30616"/>
    </ligand>
</feature>
<feature type="domain" description="Aspartate/glutamate/uridylate kinase" evidence="12">
    <location>
        <begin position="6"/>
        <end position="216"/>
    </location>
</feature>
<evidence type="ECO:0000256" key="8">
    <source>
        <dbReference type="ARBA" id="ARBA00022840"/>
    </source>
</evidence>
<sequence length="241" mass="26163">MALQYKRVLLKLSGEALGNSDDLYDAKKIYDIAKQIVKLQKEGLQIAIVVGGGNIWRGNRADTIKMNPISADYMGMLATVMNALALEAVLKNEGSQNVVVTSKIQVPEVASPYLFKKAKAALEKRAIVIIAGGTGQPKFTTDTAATIRAIEIDADVMLMAKNGVDGIYDKDPRHNADAVRFDNISLNELQKKQLKVMDLTASSLAMEDDVKIVVFDINEPDNIYKAAHGNARSTIVTGGKK</sequence>
<evidence type="ECO:0000256" key="10">
    <source>
        <dbReference type="ARBA" id="ARBA00047767"/>
    </source>
</evidence>
<dbReference type="EMBL" id="CP010899">
    <property type="protein sequence ID" value="ALA97918.1"/>
    <property type="molecule type" value="Genomic_DNA"/>
</dbReference>
<evidence type="ECO:0000313" key="13">
    <source>
        <dbReference type="EMBL" id="ALA97918.1"/>
    </source>
</evidence>